<proteinExistence type="predicted"/>
<evidence type="ECO:0000313" key="1">
    <source>
        <dbReference type="EMBL" id="SBW00415.1"/>
    </source>
</evidence>
<dbReference type="AlphaFoldDB" id="A0A212JM88"/>
<name>A0A212JM88_9BACT</name>
<reference evidence="1" key="1">
    <citation type="submission" date="2016-04" db="EMBL/GenBank/DDBJ databases">
        <authorList>
            <person name="Evans L.H."/>
            <person name="Alamgir A."/>
            <person name="Owens N."/>
            <person name="Weber N.D."/>
            <person name="Virtaneva K."/>
            <person name="Barbian K."/>
            <person name="Babar A."/>
            <person name="Rosenke K."/>
        </authorList>
    </citation>
    <scope>NUCLEOTIDE SEQUENCE</scope>
    <source>
        <strain evidence="1">86-2</strain>
    </source>
</reference>
<sequence length="60" mass="7027">MFTTKVCVITIAVFNCENYTECGGGLNIFSRIYLESNLYEQKTFLLKQKQSTFYIIIQFL</sequence>
<dbReference type="EMBL" id="FLUL01000001">
    <property type="protein sequence ID" value="SBW00415.1"/>
    <property type="molecule type" value="Genomic_DNA"/>
</dbReference>
<organism evidence="1">
    <name type="scientific">uncultured Dysgonomonas sp</name>
    <dbReference type="NCBI Taxonomy" id="206096"/>
    <lineage>
        <taxon>Bacteria</taxon>
        <taxon>Pseudomonadati</taxon>
        <taxon>Bacteroidota</taxon>
        <taxon>Bacteroidia</taxon>
        <taxon>Bacteroidales</taxon>
        <taxon>Dysgonomonadaceae</taxon>
        <taxon>Dysgonomonas</taxon>
        <taxon>environmental samples</taxon>
    </lineage>
</organism>
<protein>
    <submittedName>
        <fullName evidence="1">Uncharacterized protein</fullName>
    </submittedName>
</protein>
<accession>A0A212JM88</accession>
<gene>
    <name evidence="1" type="ORF">KL86DYS2_11849</name>
</gene>